<reference evidence="2" key="2">
    <citation type="journal article" date="2021" name="Microbiome">
        <title>Successional dynamics and alternative stable states in a saline activated sludge microbial community over 9 years.</title>
        <authorList>
            <person name="Wang Y."/>
            <person name="Ye J."/>
            <person name="Ju F."/>
            <person name="Liu L."/>
            <person name="Boyd J.A."/>
            <person name="Deng Y."/>
            <person name="Parks D.H."/>
            <person name="Jiang X."/>
            <person name="Yin X."/>
            <person name="Woodcroft B.J."/>
            <person name="Tyson G.W."/>
            <person name="Hugenholtz P."/>
            <person name="Polz M.F."/>
            <person name="Zhang T."/>
        </authorList>
    </citation>
    <scope>NUCLEOTIDE SEQUENCE</scope>
    <source>
        <strain evidence="2">HKST-UBA11</strain>
    </source>
</reference>
<keyword evidence="1" id="KW-1133">Transmembrane helix</keyword>
<evidence type="ECO:0000256" key="1">
    <source>
        <dbReference type="SAM" id="Phobius"/>
    </source>
</evidence>
<keyword evidence="1" id="KW-0472">Membrane</keyword>
<evidence type="ECO:0000313" key="2">
    <source>
        <dbReference type="EMBL" id="MCA9385184.1"/>
    </source>
</evidence>
<protein>
    <recommendedName>
        <fullName evidence="4">PilN domain-containing protein</fullName>
    </recommendedName>
</protein>
<organism evidence="2 3">
    <name type="scientific">Candidatus Dojkabacteria bacterium</name>
    <dbReference type="NCBI Taxonomy" id="2099670"/>
    <lineage>
        <taxon>Bacteria</taxon>
        <taxon>Candidatus Dojkabacteria</taxon>
    </lineage>
</organism>
<comment type="caution">
    <text evidence="2">The sequence shown here is derived from an EMBL/GenBank/DDBJ whole genome shotgun (WGS) entry which is preliminary data.</text>
</comment>
<keyword evidence="1" id="KW-0812">Transmembrane</keyword>
<proteinExistence type="predicted"/>
<feature type="transmembrane region" description="Helical" evidence="1">
    <location>
        <begin position="27"/>
        <end position="52"/>
    </location>
</feature>
<sequence>MKQNGFNLLPKETFEKREKARVKLDRVSIVSAVFPLIAVLVWIVFILISSFIRRDIAGINQEIRSVEDEIASYKLLQDRKALLVLKTRALTEIVTLDVNPENFFTIVQTAIENSGRDTEIISYGRETTGAFFIAAHADNAASVADITRIFRNTDKLEAIQLTNVSDVEDQDRILFTLVFTILD</sequence>
<dbReference type="AlphaFoldDB" id="A0A955L7X4"/>
<evidence type="ECO:0008006" key="4">
    <source>
        <dbReference type="Google" id="ProtNLM"/>
    </source>
</evidence>
<name>A0A955L7X4_9BACT</name>
<reference evidence="2" key="1">
    <citation type="submission" date="2020-04" db="EMBL/GenBank/DDBJ databases">
        <authorList>
            <person name="Zhang T."/>
        </authorList>
    </citation>
    <scope>NUCLEOTIDE SEQUENCE</scope>
    <source>
        <strain evidence="2">HKST-UBA11</strain>
    </source>
</reference>
<evidence type="ECO:0000313" key="3">
    <source>
        <dbReference type="Proteomes" id="UP000754563"/>
    </source>
</evidence>
<gene>
    <name evidence="2" type="ORF">KC717_00890</name>
</gene>
<dbReference type="EMBL" id="JAGQLH010000006">
    <property type="protein sequence ID" value="MCA9385184.1"/>
    <property type="molecule type" value="Genomic_DNA"/>
</dbReference>
<accession>A0A955L7X4</accession>
<dbReference type="Proteomes" id="UP000754563">
    <property type="component" value="Unassembled WGS sequence"/>
</dbReference>